<dbReference type="Proteomes" id="UP000887565">
    <property type="component" value="Unplaced"/>
</dbReference>
<proteinExistence type="predicted"/>
<evidence type="ECO:0000313" key="2">
    <source>
        <dbReference type="WBParaSite" id="nRc.2.0.1.t19955-RA"/>
    </source>
</evidence>
<protein>
    <submittedName>
        <fullName evidence="2">Secreted protein</fullName>
    </submittedName>
</protein>
<evidence type="ECO:0000313" key="1">
    <source>
        <dbReference type="Proteomes" id="UP000887565"/>
    </source>
</evidence>
<name>A0A915J0P3_ROMCU</name>
<accession>A0A915J0P3</accession>
<sequence>MIYVLHGCGRIIGLVAPEASLCVVAAAEVVLAVAVGTRRIYWAAAPNFADSDQLKVCGRDSGPVIGPCCGDGQNGN</sequence>
<dbReference type="WBParaSite" id="nRc.2.0.1.t19955-RA">
    <property type="protein sequence ID" value="nRc.2.0.1.t19955-RA"/>
    <property type="gene ID" value="nRc.2.0.1.g19955"/>
</dbReference>
<reference evidence="2" key="1">
    <citation type="submission" date="2022-11" db="UniProtKB">
        <authorList>
            <consortium name="WormBaseParasite"/>
        </authorList>
    </citation>
    <scope>IDENTIFICATION</scope>
</reference>
<organism evidence="1 2">
    <name type="scientific">Romanomermis culicivorax</name>
    <name type="common">Nematode worm</name>
    <dbReference type="NCBI Taxonomy" id="13658"/>
    <lineage>
        <taxon>Eukaryota</taxon>
        <taxon>Metazoa</taxon>
        <taxon>Ecdysozoa</taxon>
        <taxon>Nematoda</taxon>
        <taxon>Enoplea</taxon>
        <taxon>Dorylaimia</taxon>
        <taxon>Mermithida</taxon>
        <taxon>Mermithoidea</taxon>
        <taxon>Mermithidae</taxon>
        <taxon>Romanomermis</taxon>
    </lineage>
</organism>
<dbReference type="AlphaFoldDB" id="A0A915J0P3"/>
<keyword evidence="1" id="KW-1185">Reference proteome</keyword>